<name>A0A8C9SVZ0_SCLFO</name>
<evidence type="ECO:0000256" key="2">
    <source>
        <dbReference type="ARBA" id="ARBA00005661"/>
    </source>
</evidence>
<feature type="compositionally biased region" description="Pro residues" evidence="8">
    <location>
        <begin position="51"/>
        <end position="62"/>
    </location>
</feature>
<evidence type="ECO:0000313" key="10">
    <source>
        <dbReference type="Ensembl" id="ENSSFOP00015042842.1"/>
    </source>
</evidence>
<feature type="compositionally biased region" description="Basic and acidic residues" evidence="8">
    <location>
        <begin position="134"/>
        <end position="149"/>
    </location>
</feature>
<dbReference type="GeneID" id="108933590"/>
<dbReference type="Proteomes" id="UP000694397">
    <property type="component" value="Chromosome 16"/>
</dbReference>
<protein>
    <submittedName>
        <fullName evidence="10">Homeobox protein Nkx-2.3-like</fullName>
    </submittedName>
</protein>
<keyword evidence="4 6" id="KW-0371">Homeobox</keyword>
<dbReference type="Gene3D" id="1.10.10.60">
    <property type="entry name" value="Homeodomain-like"/>
    <property type="match status" value="1"/>
</dbReference>
<dbReference type="InterPro" id="IPR009057">
    <property type="entry name" value="Homeodomain-like_sf"/>
</dbReference>
<dbReference type="AlphaFoldDB" id="A0A8C9SVZ0"/>
<evidence type="ECO:0000259" key="9">
    <source>
        <dbReference type="PROSITE" id="PS50071"/>
    </source>
</evidence>
<gene>
    <name evidence="10" type="primary">LOC108933590</name>
</gene>
<keyword evidence="5 6" id="KW-0539">Nucleus</keyword>
<comment type="similarity">
    <text evidence="2">Belongs to the NK-2 homeobox family.</text>
</comment>
<dbReference type="GO" id="GO:0005634">
    <property type="term" value="C:nucleus"/>
    <property type="evidence" value="ECO:0007669"/>
    <property type="project" value="UniProtKB-SubCell"/>
</dbReference>
<dbReference type="InterPro" id="IPR020479">
    <property type="entry name" value="HD_metazoa"/>
</dbReference>
<dbReference type="RefSeq" id="XP_029114963.1">
    <property type="nucleotide sequence ID" value="XM_029259130.1"/>
</dbReference>
<dbReference type="GO" id="GO:0000978">
    <property type="term" value="F:RNA polymerase II cis-regulatory region sequence-specific DNA binding"/>
    <property type="evidence" value="ECO:0007669"/>
    <property type="project" value="TreeGrafter"/>
</dbReference>
<reference evidence="10 11" key="1">
    <citation type="submission" date="2019-04" db="EMBL/GenBank/DDBJ databases">
        <authorList>
            <consortium name="Wellcome Sanger Institute Data Sharing"/>
        </authorList>
    </citation>
    <scope>NUCLEOTIDE SEQUENCE [LARGE SCALE GENOMIC DNA]</scope>
</reference>
<dbReference type="PRINTS" id="PR00024">
    <property type="entry name" value="HOMEOBOX"/>
</dbReference>
<dbReference type="PANTHER" id="PTHR24340">
    <property type="entry name" value="HOMEOBOX PROTEIN NKX"/>
    <property type="match status" value="1"/>
</dbReference>
<dbReference type="SMART" id="SM00389">
    <property type="entry name" value="HOX"/>
    <property type="match status" value="1"/>
</dbReference>
<dbReference type="PANTHER" id="PTHR24340:SF32">
    <property type="entry name" value="HOMEOBOX PROTEIN NKX-2.3"/>
    <property type="match status" value="1"/>
</dbReference>
<feature type="DNA-binding region" description="Homeobox" evidence="6">
    <location>
        <begin position="154"/>
        <end position="213"/>
    </location>
</feature>
<evidence type="ECO:0000256" key="3">
    <source>
        <dbReference type="ARBA" id="ARBA00023125"/>
    </source>
</evidence>
<feature type="compositionally biased region" description="Low complexity" evidence="8">
    <location>
        <begin position="31"/>
        <end position="40"/>
    </location>
</feature>
<organism evidence="10 11">
    <name type="scientific">Scleropages formosus</name>
    <name type="common">Asian bonytongue</name>
    <name type="synonym">Osteoglossum formosum</name>
    <dbReference type="NCBI Taxonomy" id="113540"/>
    <lineage>
        <taxon>Eukaryota</taxon>
        <taxon>Metazoa</taxon>
        <taxon>Chordata</taxon>
        <taxon>Craniata</taxon>
        <taxon>Vertebrata</taxon>
        <taxon>Euteleostomi</taxon>
        <taxon>Actinopterygii</taxon>
        <taxon>Neopterygii</taxon>
        <taxon>Teleostei</taxon>
        <taxon>Osteoglossocephala</taxon>
        <taxon>Osteoglossomorpha</taxon>
        <taxon>Osteoglossiformes</taxon>
        <taxon>Osteoglossidae</taxon>
        <taxon>Scleropages</taxon>
    </lineage>
</organism>
<dbReference type="PROSITE" id="PS50071">
    <property type="entry name" value="HOMEOBOX_2"/>
    <property type="match status" value="1"/>
</dbReference>
<accession>A0A8C9SVZ0</accession>
<keyword evidence="3 6" id="KW-0238">DNA-binding</keyword>
<dbReference type="OrthoDB" id="6159439at2759"/>
<evidence type="ECO:0000256" key="1">
    <source>
        <dbReference type="ARBA" id="ARBA00004123"/>
    </source>
</evidence>
<feature type="region of interest" description="Disordered" evidence="8">
    <location>
        <begin position="31"/>
        <end position="62"/>
    </location>
</feature>
<sequence>MPSMLFYDLTAMLPSPVTSTPFSVKDILKLEQQQQQQQQHAHPHPHAHSQPPEPRFHAPPPSCMLAAAESPGFSDGEENMSYLSALSVRDAHAEAGLSAELFAQSACLGHLAEAKLEGELEEQDTKGCGVAAKTGDHGDVRPGDPERPPKQRTRRKPRVLFSQAQVFELERRFKQQRYLSAPEREHLASNLKLTSTQVKIWFQNRRYKCKRQRQDKTLEMAGHHHPPPPRRVAVPVLVRDGKPCLGGSQNYNAQYCGATPYNYNGYPAYSYSNPTYNNSYSCTYSGIPALPPTTAGNAFMNVNLGNIANHISGSPQPQTHQGTGVPPCQGTLQGIRAW</sequence>
<reference evidence="10" key="3">
    <citation type="submission" date="2025-09" db="UniProtKB">
        <authorList>
            <consortium name="Ensembl"/>
        </authorList>
    </citation>
    <scope>IDENTIFICATION</scope>
</reference>
<dbReference type="PROSITE" id="PS00027">
    <property type="entry name" value="HOMEOBOX_1"/>
    <property type="match status" value="1"/>
</dbReference>
<dbReference type="CDD" id="cd00086">
    <property type="entry name" value="homeodomain"/>
    <property type="match status" value="1"/>
</dbReference>
<dbReference type="InterPro" id="IPR050394">
    <property type="entry name" value="Homeobox_NK-like"/>
</dbReference>
<evidence type="ECO:0000256" key="5">
    <source>
        <dbReference type="ARBA" id="ARBA00023242"/>
    </source>
</evidence>
<dbReference type="FunFam" id="1.10.10.60:FF:000078">
    <property type="entry name" value="NK2 homeobox 3"/>
    <property type="match status" value="1"/>
</dbReference>
<evidence type="ECO:0000256" key="4">
    <source>
        <dbReference type="ARBA" id="ARBA00023155"/>
    </source>
</evidence>
<comment type="subcellular location">
    <subcellularLocation>
        <location evidence="1 6 7">Nucleus</location>
    </subcellularLocation>
</comment>
<evidence type="ECO:0000256" key="6">
    <source>
        <dbReference type="PROSITE-ProRule" id="PRU00108"/>
    </source>
</evidence>
<feature type="region of interest" description="Disordered" evidence="8">
    <location>
        <begin position="129"/>
        <end position="158"/>
    </location>
</feature>
<dbReference type="GeneTree" id="ENSGT00940000157556"/>
<dbReference type="Pfam" id="PF00046">
    <property type="entry name" value="Homeodomain"/>
    <property type="match status" value="1"/>
</dbReference>
<dbReference type="GO" id="GO:0030154">
    <property type="term" value="P:cell differentiation"/>
    <property type="evidence" value="ECO:0007669"/>
    <property type="project" value="TreeGrafter"/>
</dbReference>
<evidence type="ECO:0000256" key="7">
    <source>
        <dbReference type="RuleBase" id="RU000682"/>
    </source>
</evidence>
<dbReference type="SUPFAM" id="SSF46689">
    <property type="entry name" value="Homeodomain-like"/>
    <property type="match status" value="1"/>
</dbReference>
<dbReference type="GO" id="GO:0000981">
    <property type="term" value="F:DNA-binding transcription factor activity, RNA polymerase II-specific"/>
    <property type="evidence" value="ECO:0007669"/>
    <property type="project" value="InterPro"/>
</dbReference>
<reference evidence="10" key="2">
    <citation type="submission" date="2025-08" db="UniProtKB">
        <authorList>
            <consortium name="Ensembl"/>
        </authorList>
    </citation>
    <scope>IDENTIFICATION</scope>
</reference>
<dbReference type="InterPro" id="IPR017970">
    <property type="entry name" value="Homeobox_CS"/>
</dbReference>
<dbReference type="InterPro" id="IPR001356">
    <property type="entry name" value="HD"/>
</dbReference>
<keyword evidence="11" id="KW-1185">Reference proteome</keyword>
<evidence type="ECO:0000256" key="8">
    <source>
        <dbReference type="SAM" id="MobiDB-lite"/>
    </source>
</evidence>
<proteinExistence type="inferred from homology"/>
<evidence type="ECO:0000313" key="11">
    <source>
        <dbReference type="Proteomes" id="UP000694397"/>
    </source>
</evidence>
<feature type="domain" description="Homeobox" evidence="9">
    <location>
        <begin position="152"/>
        <end position="212"/>
    </location>
</feature>
<dbReference type="Ensembl" id="ENSSFOT00015044145.1">
    <property type="protein sequence ID" value="ENSSFOP00015042842.1"/>
    <property type="gene ID" value="ENSSFOG00015032775.1"/>
</dbReference>